<dbReference type="AlphaFoldDB" id="A0A892I4T4"/>
<evidence type="ECO:0000313" key="2">
    <source>
        <dbReference type="Proteomes" id="UP000625568"/>
    </source>
</evidence>
<organism evidence="1 2">
    <name type="scientific">Burkholderia dolosa</name>
    <dbReference type="NCBI Taxonomy" id="152500"/>
    <lineage>
        <taxon>Bacteria</taxon>
        <taxon>Pseudomonadati</taxon>
        <taxon>Pseudomonadota</taxon>
        <taxon>Betaproteobacteria</taxon>
        <taxon>Burkholderiales</taxon>
        <taxon>Burkholderiaceae</taxon>
        <taxon>Burkholderia</taxon>
        <taxon>Burkholderia cepacia complex</taxon>
    </lineage>
</organism>
<dbReference type="RefSeq" id="WP_199901233.1">
    <property type="nucleotide sequence ID" value="NZ_CABVPR010000106.1"/>
</dbReference>
<keyword evidence="2" id="KW-1185">Reference proteome</keyword>
<proteinExistence type="predicted"/>
<gene>
    <name evidence="1" type="ORF">I6K02_08350</name>
</gene>
<sequence length="477" mass="52611">MMRDLTEECLRILNKGFFEITDPGPLHQPIRSFSIRRDEKLNLILETEAAPNATSAAINLPPGTVRLTNERALLRSVGGLEGEFFGLVPYSQNRQTLGVTEQPLKELARVHVAKTNNPSGAPAAYVIDWLENLPTSPYVWPAASNVVTRTITTRRISLNDGITIASDTDRSSTSWNSAKVTVDGATFYVCALDREDRPGAIKPGCIVYDGAPDDQFRKKVRTGLSFAMGVYLVDLGTSHYDAEWNVVSTLARSAYSLRRHAFDIETLQLAPLGDRFVNELGAPQLSKAIQAFVTAFDSLDLANLHWAFWHACAATPHIAPAHFGAAIEGLQSAYTKANPGKVQEGWATRDEWKILKTALSAVIDGGNISLEAKMALKNKLPTFNGIDQRQRLKDVMAALNLELGDDEDAAWRRRNKAAHGTPIPQGQEVAAIRDMKLLRGLFQRLLLRMTNAADQYIDYASPNHEYRPLRQAPPTIG</sequence>
<dbReference type="GeneID" id="93126633"/>
<reference evidence="1 2" key="1">
    <citation type="submission" date="2021-02" db="EMBL/GenBank/DDBJ databases">
        <title>FDA dAtabase for Regulatory Grade micrObial Sequences (FDA-ARGOS): Supporting development and validation of Infectious Disease Dx tests.</title>
        <authorList>
            <person name="Minogue T."/>
            <person name="Wolcott M."/>
            <person name="Wasieloski L."/>
            <person name="Aguilar W."/>
            <person name="Moore D."/>
            <person name="Jaissle J."/>
            <person name="Tallon L."/>
            <person name="Sadzewicz L."/>
            <person name="Zhao X."/>
            <person name="Boylan J."/>
            <person name="Ott S."/>
            <person name="Bowen H."/>
            <person name="Vavikolanu K."/>
            <person name="Mehta A."/>
            <person name="Aluvathingal J."/>
            <person name="Nadendla S."/>
            <person name="Yan Y."/>
            <person name="Sichtig H."/>
        </authorList>
    </citation>
    <scope>NUCLEOTIDE SEQUENCE [LARGE SCALE GENOMIC DNA]</scope>
    <source>
        <strain evidence="1 2">FDAARGOS_1272</strain>
    </source>
</reference>
<accession>A0A892I4T4</accession>
<dbReference type="Proteomes" id="UP000625568">
    <property type="component" value="Chromosome 1"/>
</dbReference>
<protein>
    <recommendedName>
        <fullName evidence="3">Apea-like HEPN domain-containing protein</fullName>
    </recommendedName>
</protein>
<dbReference type="EMBL" id="CP069482">
    <property type="protein sequence ID" value="QRO75960.1"/>
    <property type="molecule type" value="Genomic_DNA"/>
</dbReference>
<evidence type="ECO:0000313" key="1">
    <source>
        <dbReference type="EMBL" id="QRO75960.1"/>
    </source>
</evidence>
<name>A0A892I4T4_9BURK</name>
<evidence type="ECO:0008006" key="3">
    <source>
        <dbReference type="Google" id="ProtNLM"/>
    </source>
</evidence>